<proteinExistence type="predicted"/>
<dbReference type="Pfam" id="PF03741">
    <property type="entry name" value="TerC"/>
    <property type="match status" value="1"/>
</dbReference>
<evidence type="ECO:0000256" key="2">
    <source>
        <dbReference type="ARBA" id="ARBA00022692"/>
    </source>
</evidence>
<protein>
    <submittedName>
        <fullName evidence="7">Uncharacterized protein</fullName>
    </submittedName>
</protein>
<feature type="transmembrane region" description="Helical" evidence="6">
    <location>
        <begin position="240"/>
        <end position="262"/>
    </location>
</feature>
<reference evidence="7" key="1">
    <citation type="submission" date="2015-03" db="EMBL/GenBank/DDBJ databases">
        <title>A transcriptome of Araucaria cunninghamii, an australian fine timber species.</title>
        <authorList>
            <person name="Jing Yi C.J.Y."/>
            <person name="Yin San L.Y.S."/>
            <person name="Abdul Karim S.S."/>
            <person name="Wan Azmi N.N."/>
            <person name="Hercus R.R."/>
            <person name="Croft L.L."/>
        </authorList>
    </citation>
    <scope>NUCLEOTIDE SEQUENCE</scope>
    <source>
        <strain evidence="7">MI0301</strain>
        <tissue evidence="7">Leaf</tissue>
    </source>
</reference>
<dbReference type="PANTHER" id="PTHR30238">
    <property type="entry name" value="MEMBRANE BOUND PREDICTED REDOX MODULATOR"/>
    <property type="match status" value="1"/>
</dbReference>
<dbReference type="InterPro" id="IPR022369">
    <property type="entry name" value="Integral_membrane_TerC_rswitch"/>
</dbReference>
<keyword evidence="2 6" id="KW-0812">Transmembrane</keyword>
<evidence type="ECO:0000256" key="5">
    <source>
        <dbReference type="SAM" id="MobiDB-lite"/>
    </source>
</evidence>
<feature type="transmembrane region" description="Helical" evidence="6">
    <location>
        <begin position="420"/>
        <end position="439"/>
    </location>
</feature>
<feature type="transmembrane region" description="Helical" evidence="6">
    <location>
        <begin position="176"/>
        <end position="195"/>
    </location>
</feature>
<name>A0A0D6R831_ARACU</name>
<keyword evidence="4 6" id="KW-0472">Membrane</keyword>
<evidence type="ECO:0000256" key="3">
    <source>
        <dbReference type="ARBA" id="ARBA00022989"/>
    </source>
</evidence>
<organism evidence="7">
    <name type="scientific">Araucaria cunninghamii</name>
    <name type="common">Hoop pine</name>
    <name type="synonym">Moreton Bay pine</name>
    <dbReference type="NCBI Taxonomy" id="56994"/>
    <lineage>
        <taxon>Eukaryota</taxon>
        <taxon>Viridiplantae</taxon>
        <taxon>Streptophyta</taxon>
        <taxon>Embryophyta</taxon>
        <taxon>Tracheophyta</taxon>
        <taxon>Spermatophyta</taxon>
        <taxon>Pinopsida</taxon>
        <taxon>Pinidae</taxon>
        <taxon>Conifers II</taxon>
        <taxon>Araucariales</taxon>
        <taxon>Araucariaceae</taxon>
        <taxon>Araucaria</taxon>
    </lineage>
</organism>
<evidence type="ECO:0000313" key="7">
    <source>
        <dbReference type="EMBL" id="JAG98060.1"/>
    </source>
</evidence>
<dbReference type="EMBL" id="GCKF01028642">
    <property type="protein sequence ID" value="JAG98060.1"/>
    <property type="molecule type" value="Transcribed_RNA"/>
</dbReference>
<dbReference type="NCBIfam" id="TIGR03718">
    <property type="entry name" value="R_switched_Alx"/>
    <property type="match status" value="1"/>
</dbReference>
<feature type="region of interest" description="Disordered" evidence="5">
    <location>
        <begin position="97"/>
        <end position="132"/>
    </location>
</feature>
<evidence type="ECO:0000256" key="6">
    <source>
        <dbReference type="SAM" id="Phobius"/>
    </source>
</evidence>
<evidence type="ECO:0000256" key="4">
    <source>
        <dbReference type="ARBA" id="ARBA00023136"/>
    </source>
</evidence>
<feature type="transmembrane region" description="Helical" evidence="6">
    <location>
        <begin position="207"/>
        <end position="228"/>
    </location>
</feature>
<dbReference type="AlphaFoldDB" id="A0A0D6R831"/>
<dbReference type="GO" id="GO:0016020">
    <property type="term" value="C:membrane"/>
    <property type="evidence" value="ECO:0007669"/>
    <property type="project" value="UniProtKB-SubCell"/>
</dbReference>
<dbReference type="PANTHER" id="PTHR30238:SF0">
    <property type="entry name" value="THYLAKOID MEMBRANE PROTEIN TERC, CHLOROPLASTIC"/>
    <property type="match status" value="1"/>
</dbReference>
<sequence>MAKCSCTSMFRPLTALHSNRDSVIRTKDWKMLSCINLHTYELGLQLPNKWSSGKGLLLKTSFPHGLQLVCGSKGSRHTIGWQLQMLCSRQTEQEYSSIVDSNGKQDDDIEKQSANISDTVKGENDNTNSEDGNFSLRIMEETEKIVEGAVQIISSVGELKDPSNPKESTTDDASTLRTVVFWVCAAVAFGTVIGFKDGTSKASEFFAGYLLEQSLSVDNLFVFILIFKYFQVPLKYQSRVLSYGIAGAIAFRSSMILLGAATLERFEVVNLFLAGILLYSAIKLFAGEDEEEEDLSDNFIVKTCKNFIPVTSTYDGDQFFTQSEGVRKATPLLLTVAVVELSDIAFAVDSIPAVFGVTRDPFTVFSSNLFAILGLRSLFTLISGRLSELEYLQPALGAVLGLIGCKMVADFFGYHTPTEVSLGFVATILGTGVLLSVLTKSKDDI</sequence>
<comment type="subcellular location">
    <subcellularLocation>
        <location evidence="1">Membrane</location>
        <topology evidence="1">Multi-pass membrane protein</topology>
    </subcellularLocation>
</comment>
<keyword evidence="3 6" id="KW-1133">Transmembrane helix</keyword>
<dbReference type="InterPro" id="IPR005496">
    <property type="entry name" value="Integral_membrane_TerC"/>
</dbReference>
<accession>A0A0D6R831</accession>
<evidence type="ECO:0000256" key="1">
    <source>
        <dbReference type="ARBA" id="ARBA00004141"/>
    </source>
</evidence>